<dbReference type="InterPro" id="IPR014752">
    <property type="entry name" value="Arrestin-like_C"/>
</dbReference>
<reference evidence="2 3" key="1">
    <citation type="submission" date="2016-03" db="EMBL/GenBank/DDBJ databases">
        <title>Whole genome sequencing of Grifola frondosa 9006-11.</title>
        <authorList>
            <person name="Min B."/>
            <person name="Park H."/>
            <person name="Kim J.-G."/>
            <person name="Cho H."/>
            <person name="Oh Y.-L."/>
            <person name="Kong W.-S."/>
            <person name="Choi I.-G."/>
        </authorList>
    </citation>
    <scope>NUCLEOTIDE SEQUENCE [LARGE SCALE GENOMIC DNA]</scope>
    <source>
        <strain evidence="2 3">9006-11</strain>
    </source>
</reference>
<dbReference type="Proteomes" id="UP000092993">
    <property type="component" value="Unassembled WGS sequence"/>
</dbReference>
<dbReference type="EMBL" id="LUGG01000003">
    <property type="protein sequence ID" value="OBZ76034.1"/>
    <property type="molecule type" value="Genomic_DNA"/>
</dbReference>
<keyword evidence="3" id="KW-1185">Reference proteome</keyword>
<feature type="compositionally biased region" description="Polar residues" evidence="1">
    <location>
        <begin position="14"/>
        <end position="27"/>
    </location>
</feature>
<comment type="caution">
    <text evidence="2">The sequence shown here is derived from an EMBL/GenBank/DDBJ whole genome shotgun (WGS) entry which is preliminary data.</text>
</comment>
<protein>
    <recommendedName>
        <fullName evidence="4">Arrestin-like N-terminal domain-containing protein</fullName>
    </recommendedName>
</protein>
<evidence type="ECO:0000313" key="2">
    <source>
        <dbReference type="EMBL" id="OBZ76034.1"/>
    </source>
</evidence>
<evidence type="ECO:0000313" key="3">
    <source>
        <dbReference type="Proteomes" id="UP000092993"/>
    </source>
</evidence>
<proteinExistence type="predicted"/>
<name>A0A1C7MM14_GRIFR</name>
<dbReference type="AlphaFoldDB" id="A0A1C7MM14"/>
<dbReference type="Gene3D" id="2.60.40.640">
    <property type="match status" value="1"/>
</dbReference>
<feature type="region of interest" description="Disordered" evidence="1">
    <location>
        <begin position="1"/>
        <end position="30"/>
    </location>
</feature>
<gene>
    <name evidence="2" type="ORF">A0H81_03080</name>
</gene>
<dbReference type="OrthoDB" id="3261578at2759"/>
<sequence>MSAGSELPRYERAISNSNISPRASGPTSPVEHRYQLLNSKGRPWLILKVLSNAPTPNNLPNFFEGDAINGTVELNLEREDTAKSISITVTGQLTSSVTDVHNFLNVSQVLWSASSEDNTPPNLKRSGKLRGMHSWSYSFFLPKECSFKSHVFPYLPRFRSAWQGYTSNTKWWPLFIVEGSGLTVQLELSSGTYRSYAQRRLRWHDKSPPIKIRGSVFNTRAVDATCTLALAKPLCYTRGSVVPCLMTIKTADPQALDLLAAPRSMLVRLRRHISMGEVSAVGIKSSGVEFETATQDVSTATWWSYKEGGEPLSQKRVLHGEIPLASALKPSCNLGRFQLSYTVAVYPPKAVAFAPDDSSDNILQRKTVTIATAYPTGPRPRIYSPPGYDDASSAGASDFVFSFREHHKITISRPVVARGLRIHRCIGEL</sequence>
<organism evidence="2 3">
    <name type="scientific">Grifola frondosa</name>
    <name type="common">Maitake</name>
    <name type="synonym">Polyporus frondosus</name>
    <dbReference type="NCBI Taxonomy" id="5627"/>
    <lineage>
        <taxon>Eukaryota</taxon>
        <taxon>Fungi</taxon>
        <taxon>Dikarya</taxon>
        <taxon>Basidiomycota</taxon>
        <taxon>Agaricomycotina</taxon>
        <taxon>Agaricomycetes</taxon>
        <taxon>Polyporales</taxon>
        <taxon>Grifolaceae</taxon>
        <taxon>Grifola</taxon>
    </lineage>
</organism>
<dbReference type="OMA" id="PNIMNIP"/>
<evidence type="ECO:0008006" key="4">
    <source>
        <dbReference type="Google" id="ProtNLM"/>
    </source>
</evidence>
<accession>A0A1C7MM14</accession>
<evidence type="ECO:0000256" key="1">
    <source>
        <dbReference type="SAM" id="MobiDB-lite"/>
    </source>
</evidence>